<sequence length="128" mass="14210">MIALVAALFWLGSLPFLSTPWFTVIFFPFAMQFGLLDAFSEKYADVSSVARCLNWLSSFSDMSAFNFPKIPSGLFIVCIGGTIMTVKLIEHFFQRVGFDLPLAIAAVAAVAWVGVVYRLLDWGLTLEE</sequence>
<protein>
    <submittedName>
        <fullName evidence="2">Putative methyltransferase</fullName>
    </submittedName>
</protein>
<gene>
    <name evidence="2" type="ORF">DGI_1409</name>
</gene>
<proteinExistence type="predicted"/>
<keyword evidence="1" id="KW-0472">Membrane</keyword>
<accession>T2G9I6</accession>
<name>T2G9I6_MEGG1</name>
<reference evidence="3" key="2">
    <citation type="submission" date="2013-07" db="EMBL/GenBank/DDBJ databases">
        <authorList>
            <person name="Morais-Silva F.O."/>
            <person name="Rezende A.M."/>
            <person name="Pimentel C."/>
            <person name="Resende D.M."/>
            <person name="Santos C.I."/>
            <person name="Clemente C."/>
            <person name="de Oliveira L.M."/>
            <person name="da Silva S.M."/>
            <person name="Costa D.A."/>
            <person name="Varela-Raposo A."/>
            <person name="Horacio E.C.A."/>
            <person name="Matos M."/>
            <person name="Flores O."/>
            <person name="Ruiz J.C."/>
            <person name="Rodrigues-Pousada C."/>
        </authorList>
    </citation>
    <scope>NUCLEOTIDE SEQUENCE [LARGE SCALE GENOMIC DNA]</scope>
    <source>
        <strain evidence="3">ATCC 19364 / DSM 1382 / NCIMB 9332 / VKM B-1759</strain>
    </source>
</reference>
<organism evidence="2 3">
    <name type="scientific">Megalodesulfovibrio gigas (strain ATCC 19364 / DSM 1382 / NCIMB 9332 / VKM B-1759)</name>
    <name type="common">Desulfovibrio gigas</name>
    <dbReference type="NCBI Taxonomy" id="1121448"/>
    <lineage>
        <taxon>Bacteria</taxon>
        <taxon>Pseudomonadati</taxon>
        <taxon>Thermodesulfobacteriota</taxon>
        <taxon>Desulfovibrionia</taxon>
        <taxon>Desulfovibrionales</taxon>
        <taxon>Desulfovibrionaceae</taxon>
        <taxon>Megalodesulfovibrio</taxon>
    </lineage>
</organism>
<feature type="transmembrane region" description="Helical" evidence="1">
    <location>
        <begin position="101"/>
        <end position="120"/>
    </location>
</feature>
<keyword evidence="1" id="KW-0812">Transmembrane</keyword>
<keyword evidence="1" id="KW-1133">Transmembrane helix</keyword>
<keyword evidence="2" id="KW-0808">Transferase</keyword>
<evidence type="ECO:0000256" key="1">
    <source>
        <dbReference type="SAM" id="Phobius"/>
    </source>
</evidence>
<dbReference type="PATRIC" id="fig|1121448.10.peg.1404"/>
<keyword evidence="3" id="KW-1185">Reference proteome</keyword>
<dbReference type="STRING" id="1121448.DGI_1409"/>
<dbReference type="Proteomes" id="UP000016587">
    <property type="component" value="Chromosome"/>
</dbReference>
<dbReference type="HOGENOM" id="CLU_160555_0_0_7"/>
<dbReference type="AlphaFoldDB" id="T2G9I6"/>
<keyword evidence="2" id="KW-0489">Methyltransferase</keyword>
<evidence type="ECO:0000313" key="3">
    <source>
        <dbReference type="Proteomes" id="UP000016587"/>
    </source>
</evidence>
<dbReference type="GO" id="GO:0032259">
    <property type="term" value="P:methylation"/>
    <property type="evidence" value="ECO:0007669"/>
    <property type="project" value="UniProtKB-KW"/>
</dbReference>
<dbReference type="GO" id="GO:0008168">
    <property type="term" value="F:methyltransferase activity"/>
    <property type="evidence" value="ECO:0007669"/>
    <property type="project" value="UniProtKB-KW"/>
</dbReference>
<feature type="transmembrane region" description="Helical" evidence="1">
    <location>
        <begin position="70"/>
        <end position="89"/>
    </location>
</feature>
<reference evidence="2 3" key="1">
    <citation type="journal article" date="2013" name="J. Bacteriol.">
        <title>Roles of HynAB and Ech, the only two hydrogenases found in the model sulfate reducer Desulfovibrio gigas.</title>
        <authorList>
            <person name="Morais-Silva F.O."/>
            <person name="Santos C.I."/>
            <person name="Rodrigues R."/>
            <person name="Pereira I.A."/>
            <person name="Rodrigues-Pousada C."/>
        </authorList>
    </citation>
    <scope>NUCLEOTIDE SEQUENCE [LARGE SCALE GENOMIC DNA]</scope>
    <source>
        <strain evidence="3">ATCC 19364 / DSM 1382 / NCIMB 9332 / VKM B-1759</strain>
    </source>
</reference>
<dbReference type="EMBL" id="CP006585">
    <property type="protein sequence ID" value="AGW13255.1"/>
    <property type="molecule type" value="Genomic_DNA"/>
</dbReference>
<dbReference type="KEGG" id="dgg:DGI_1409"/>
<evidence type="ECO:0000313" key="2">
    <source>
        <dbReference type="EMBL" id="AGW13255.1"/>
    </source>
</evidence>